<gene>
    <name evidence="1" type="ORF">SVIM_LOCUS351873</name>
</gene>
<evidence type="ECO:0000313" key="1">
    <source>
        <dbReference type="EMBL" id="VFU51812.1"/>
    </source>
</evidence>
<sequence>MLSEPAFEASTMLLAQEGCLGIYSDHLHLSQSGIGCRILMVHRHLHLSQSCSMSRLLLCR</sequence>
<protein>
    <submittedName>
        <fullName evidence="1">Uncharacterized protein</fullName>
    </submittedName>
</protein>
<proteinExistence type="predicted"/>
<accession>A0A6N2MCX7</accession>
<dbReference type="AlphaFoldDB" id="A0A6N2MCX7"/>
<organism evidence="1">
    <name type="scientific">Salix viminalis</name>
    <name type="common">Common osier</name>
    <name type="synonym">Basket willow</name>
    <dbReference type="NCBI Taxonomy" id="40686"/>
    <lineage>
        <taxon>Eukaryota</taxon>
        <taxon>Viridiplantae</taxon>
        <taxon>Streptophyta</taxon>
        <taxon>Embryophyta</taxon>
        <taxon>Tracheophyta</taxon>
        <taxon>Spermatophyta</taxon>
        <taxon>Magnoliopsida</taxon>
        <taxon>eudicotyledons</taxon>
        <taxon>Gunneridae</taxon>
        <taxon>Pentapetalae</taxon>
        <taxon>rosids</taxon>
        <taxon>fabids</taxon>
        <taxon>Malpighiales</taxon>
        <taxon>Salicaceae</taxon>
        <taxon>Saliceae</taxon>
        <taxon>Salix</taxon>
    </lineage>
</organism>
<name>A0A6N2MCX7_SALVM</name>
<reference evidence="1" key="1">
    <citation type="submission" date="2019-03" db="EMBL/GenBank/DDBJ databases">
        <authorList>
            <person name="Mank J."/>
            <person name="Almeida P."/>
        </authorList>
    </citation>
    <scope>NUCLEOTIDE SEQUENCE</scope>
    <source>
        <strain evidence="1">78183</strain>
    </source>
</reference>
<dbReference type="EMBL" id="CAADRP010001774">
    <property type="protein sequence ID" value="VFU51812.1"/>
    <property type="molecule type" value="Genomic_DNA"/>
</dbReference>